<dbReference type="Proteomes" id="UP000308230">
    <property type="component" value="Unassembled WGS sequence"/>
</dbReference>
<feature type="transmembrane region" description="Helical" evidence="14">
    <location>
        <begin position="164"/>
        <end position="183"/>
    </location>
</feature>
<dbReference type="PANTHER" id="PTHR43156:SF2">
    <property type="entry name" value="STAGE II SPORULATION PROTEIN E"/>
    <property type="match status" value="1"/>
</dbReference>
<evidence type="ECO:0000256" key="5">
    <source>
        <dbReference type="ARBA" id="ARBA00022801"/>
    </source>
</evidence>
<evidence type="ECO:0000256" key="6">
    <source>
        <dbReference type="ARBA" id="ARBA00022912"/>
    </source>
</evidence>
<feature type="transmembrane region" description="Helical" evidence="14">
    <location>
        <begin position="125"/>
        <end position="144"/>
    </location>
</feature>
<feature type="transmembrane region" description="Helical" evidence="14">
    <location>
        <begin position="45"/>
        <end position="64"/>
    </location>
</feature>
<feature type="transmembrane region" description="Helical" evidence="14">
    <location>
        <begin position="84"/>
        <end position="113"/>
    </location>
</feature>
<evidence type="ECO:0000259" key="15">
    <source>
        <dbReference type="PROSITE" id="PS51746"/>
    </source>
</evidence>
<dbReference type="FunFam" id="3.60.40.10:FF:000100">
    <property type="entry name" value="Stage II sporulation protein E"/>
    <property type="match status" value="1"/>
</dbReference>
<dbReference type="PROSITE" id="PS51746">
    <property type="entry name" value="PPM_2"/>
    <property type="match status" value="1"/>
</dbReference>
<evidence type="ECO:0000256" key="9">
    <source>
        <dbReference type="ARBA" id="ARBA00023136"/>
    </source>
</evidence>
<dbReference type="InterPro" id="IPR014221">
    <property type="entry name" value="SpoII_E"/>
</dbReference>
<keyword evidence="6" id="KW-0904">Protein phosphatase</keyword>
<keyword evidence="17" id="KW-1185">Reference proteome</keyword>
<name>A0A5R9F3H5_9BACL</name>
<reference evidence="16 17" key="1">
    <citation type="submission" date="2019-04" db="EMBL/GenBank/DDBJ databases">
        <title>Bacillus caeni sp. nov., a bacterium isolated from mangrove sediment.</title>
        <authorList>
            <person name="Huang H."/>
            <person name="Mo K."/>
            <person name="Hu Y."/>
        </authorList>
    </citation>
    <scope>NUCLEOTIDE SEQUENCE [LARGE SCALE GENOMIC DNA]</scope>
    <source>
        <strain evidence="16 17">HB172195</strain>
    </source>
</reference>
<dbReference type="SMART" id="SM00332">
    <property type="entry name" value="PP2Cc"/>
    <property type="match status" value="1"/>
</dbReference>
<comment type="catalytic activity">
    <reaction evidence="10">
        <text>O-phospho-L-seryl-[protein] + H2O = L-seryl-[protein] + phosphate</text>
        <dbReference type="Rhea" id="RHEA:20629"/>
        <dbReference type="Rhea" id="RHEA-COMP:9863"/>
        <dbReference type="Rhea" id="RHEA-COMP:11604"/>
        <dbReference type="ChEBI" id="CHEBI:15377"/>
        <dbReference type="ChEBI" id="CHEBI:29999"/>
        <dbReference type="ChEBI" id="CHEBI:43474"/>
        <dbReference type="ChEBI" id="CHEBI:83421"/>
        <dbReference type="EC" id="3.1.3.16"/>
    </reaction>
</comment>
<keyword evidence="5 16" id="KW-0378">Hydrolase</keyword>
<dbReference type="SUPFAM" id="SSF81606">
    <property type="entry name" value="PP2C-like"/>
    <property type="match status" value="1"/>
</dbReference>
<dbReference type="EC" id="3.1.3.16" evidence="2"/>
<sequence length="830" mass="91997">MEKMLKKEGGGMQGEMIVQQSQQSAMKFLQNVRTKVESLFIDKGLLLFIVGFLLGRAVILSDLSPFALPFFGAVFCLRKERAGIVMLALLAGALTNILLNSGFMLIGMVLFLFTAKLLNRRNLLTIKWLPFTVFAISIAARVILTYLSQGTLQNTNWILAGVEAGLSFVLTMIFIQSMPLLTLKKIKHSLKNEEIISFIILLASVMTGTIGWFLYGFSVENILSRYLVLIFSYVGGAAIGSAVGVVTGIILSLANIASLYQMSMLAFSGLLGGLLKEGRKVGVASGLLIGTLLIGLYGGGAETIYVTLIESILAIGFFLLTPKSAFAKLARYIPGTREYSQEQQQYLRRVRDVTANRVEQFSSLFQALSNSFSNNNFHHQDESAEREVDIFLSHITEKTCQTCFKKENCWAQNFDTTYEHMKGIMTELEDGTEIHNRILKKEFDKHCVKSKKVIELISQEMSHFQANRKLKKQVKESRKIVAEQLLGVSQVMGNFAKEIQKERDNLQHQEDQVMDAIKGIGLEVSGIDIYSLEEGSVDIEMALPYCQGRGEGEKIIAPMLSDILNETITVKKEVCAEHPDGVCRLYFTSAKDFIVETGMANAAKGGAWVSGDSHSTIELGSGKYAIAISDGMGNGERAHLESNETIQLLQKILQSGIDETVAIKSVNSVLSLRNTDEIFSTLDLAMIDLQDANAKFLKIGSTPSFIKRGEKVHMVEAGNLPMGIIQEFDVDVVSEQLKAGDLLIMMSDGVFDGVKNVENPEFWMKRKIRELQTVEPQAVADLIMEEVIRTDEGLIKDDMTVVVAKIKRNIPKWSTIPIYSAPSFKRKKAL</sequence>
<feature type="transmembrane region" description="Helical" evidence="14">
    <location>
        <begin position="227"/>
        <end position="260"/>
    </location>
</feature>
<dbReference type="NCBIfam" id="TIGR02865">
    <property type="entry name" value="spore_II_E"/>
    <property type="match status" value="1"/>
</dbReference>
<comment type="function">
    <text evidence="12">Normally needed for pro-sigma E processing during sporulation but can be bypassed in vegetative cells. Activates SpoIIAA by dephosphorylation.</text>
</comment>
<evidence type="ECO:0000256" key="12">
    <source>
        <dbReference type="ARBA" id="ARBA00058752"/>
    </source>
</evidence>
<comment type="caution">
    <text evidence="16">The sequence shown here is derived from an EMBL/GenBank/DDBJ whole genome shotgun (WGS) entry which is preliminary data.</text>
</comment>
<dbReference type="InterPro" id="IPR001932">
    <property type="entry name" value="PPM-type_phosphatase-like_dom"/>
</dbReference>
<organism evidence="16 17">
    <name type="scientific">Exobacillus caeni</name>
    <dbReference type="NCBI Taxonomy" id="2574798"/>
    <lineage>
        <taxon>Bacteria</taxon>
        <taxon>Bacillati</taxon>
        <taxon>Bacillota</taxon>
        <taxon>Bacilli</taxon>
        <taxon>Bacillales</taxon>
        <taxon>Guptibacillaceae</taxon>
        <taxon>Exobacillus</taxon>
    </lineage>
</organism>
<evidence type="ECO:0000256" key="8">
    <source>
        <dbReference type="ARBA" id="ARBA00022989"/>
    </source>
</evidence>
<dbReference type="GO" id="GO:0004722">
    <property type="term" value="F:protein serine/threonine phosphatase activity"/>
    <property type="evidence" value="ECO:0007669"/>
    <property type="project" value="UniProtKB-EC"/>
</dbReference>
<feature type="transmembrane region" description="Helical" evidence="14">
    <location>
        <begin position="195"/>
        <end position="215"/>
    </location>
</feature>
<evidence type="ECO:0000256" key="2">
    <source>
        <dbReference type="ARBA" id="ARBA00013081"/>
    </source>
</evidence>
<dbReference type="InterPro" id="IPR045768">
    <property type="entry name" value="SpoIIE_N"/>
</dbReference>
<dbReference type="Pfam" id="PF19732">
    <property type="entry name" value="SpoIIE_N"/>
    <property type="match status" value="1"/>
</dbReference>
<evidence type="ECO:0000256" key="11">
    <source>
        <dbReference type="ARBA" id="ARBA00048336"/>
    </source>
</evidence>
<evidence type="ECO:0000313" key="17">
    <source>
        <dbReference type="Proteomes" id="UP000308230"/>
    </source>
</evidence>
<comment type="subcellular location">
    <subcellularLocation>
        <location evidence="1">Cell membrane</location>
        <topology evidence="1">Multi-pass membrane protein</topology>
    </subcellularLocation>
</comment>
<dbReference type="EMBL" id="SWLG01000033">
    <property type="protein sequence ID" value="TLS34984.1"/>
    <property type="molecule type" value="Genomic_DNA"/>
</dbReference>
<feature type="transmembrane region" description="Helical" evidence="14">
    <location>
        <begin position="281"/>
        <end position="298"/>
    </location>
</feature>
<dbReference type="InterPro" id="IPR052016">
    <property type="entry name" value="Bact_Sigma-Reg"/>
</dbReference>
<evidence type="ECO:0000256" key="14">
    <source>
        <dbReference type="SAM" id="Phobius"/>
    </source>
</evidence>
<keyword evidence="9 14" id="KW-0472">Membrane</keyword>
<evidence type="ECO:0000256" key="10">
    <source>
        <dbReference type="ARBA" id="ARBA00047761"/>
    </source>
</evidence>
<keyword evidence="8 14" id="KW-1133">Transmembrane helix</keyword>
<evidence type="ECO:0000256" key="1">
    <source>
        <dbReference type="ARBA" id="ARBA00004651"/>
    </source>
</evidence>
<keyword evidence="4 14" id="KW-0812">Transmembrane</keyword>
<feature type="domain" description="PPM-type phosphatase" evidence="15">
    <location>
        <begin position="596"/>
        <end position="806"/>
    </location>
</feature>
<dbReference type="InterPro" id="IPR036457">
    <property type="entry name" value="PPM-type-like_dom_sf"/>
</dbReference>
<protein>
    <recommendedName>
        <fullName evidence="13">Stage II sporulation protein E</fullName>
        <ecNumber evidence="2">3.1.3.16</ecNumber>
    </recommendedName>
</protein>
<evidence type="ECO:0000256" key="4">
    <source>
        <dbReference type="ARBA" id="ARBA00022692"/>
    </source>
</evidence>
<dbReference type="PANTHER" id="PTHR43156">
    <property type="entry name" value="STAGE II SPORULATION PROTEIN E-RELATED"/>
    <property type="match status" value="1"/>
</dbReference>
<comment type="catalytic activity">
    <reaction evidence="11">
        <text>O-phospho-L-threonyl-[protein] + H2O = L-threonyl-[protein] + phosphate</text>
        <dbReference type="Rhea" id="RHEA:47004"/>
        <dbReference type="Rhea" id="RHEA-COMP:11060"/>
        <dbReference type="Rhea" id="RHEA-COMP:11605"/>
        <dbReference type="ChEBI" id="CHEBI:15377"/>
        <dbReference type="ChEBI" id="CHEBI:30013"/>
        <dbReference type="ChEBI" id="CHEBI:43474"/>
        <dbReference type="ChEBI" id="CHEBI:61977"/>
        <dbReference type="EC" id="3.1.3.16"/>
    </reaction>
</comment>
<dbReference type="GO" id="GO:0005886">
    <property type="term" value="C:plasma membrane"/>
    <property type="evidence" value="ECO:0007669"/>
    <property type="project" value="UniProtKB-SubCell"/>
</dbReference>
<dbReference type="Pfam" id="PF07228">
    <property type="entry name" value="SpoIIE"/>
    <property type="match status" value="1"/>
</dbReference>
<evidence type="ECO:0000256" key="13">
    <source>
        <dbReference type="ARBA" id="ARBA00074959"/>
    </source>
</evidence>
<keyword evidence="3" id="KW-1003">Cell membrane</keyword>
<dbReference type="SMART" id="SM00331">
    <property type="entry name" value="PP2C_SIG"/>
    <property type="match status" value="1"/>
</dbReference>
<dbReference type="GO" id="GO:0030435">
    <property type="term" value="P:sporulation resulting in formation of a cellular spore"/>
    <property type="evidence" value="ECO:0007669"/>
    <property type="project" value="UniProtKB-KW"/>
</dbReference>
<accession>A0A5R9F3H5</accession>
<evidence type="ECO:0000256" key="7">
    <source>
        <dbReference type="ARBA" id="ARBA00022969"/>
    </source>
</evidence>
<evidence type="ECO:0000256" key="3">
    <source>
        <dbReference type="ARBA" id="ARBA00022475"/>
    </source>
</evidence>
<evidence type="ECO:0000313" key="16">
    <source>
        <dbReference type="EMBL" id="TLS34984.1"/>
    </source>
</evidence>
<dbReference type="OrthoDB" id="9763774at2"/>
<proteinExistence type="predicted"/>
<keyword evidence="7" id="KW-0749">Sporulation</keyword>
<gene>
    <name evidence="16" type="primary">spoIIE</name>
    <name evidence="16" type="ORF">FCL54_22795</name>
</gene>
<dbReference type="AlphaFoldDB" id="A0A5R9F3H5"/>
<dbReference type="Gene3D" id="3.60.40.10">
    <property type="entry name" value="PPM-type phosphatase domain"/>
    <property type="match status" value="1"/>
</dbReference>